<feature type="binding site" evidence="8">
    <location>
        <position position="93"/>
    </location>
    <ligand>
        <name>Mg(2+)</name>
        <dbReference type="ChEBI" id="CHEBI:18420"/>
    </ligand>
</feature>
<evidence type="ECO:0000256" key="8">
    <source>
        <dbReference type="HAMAP-Rule" id="MF_00316"/>
    </source>
</evidence>
<dbReference type="HOGENOM" id="CLU_055597_5_1_0"/>
<comment type="caution">
    <text evidence="8">Lacks conserved residue(s) required for the propagation of feature annotation.</text>
</comment>
<dbReference type="STRING" id="401053.AciPR4_2555"/>
<evidence type="ECO:0000313" key="11">
    <source>
        <dbReference type="EMBL" id="ADV83333.1"/>
    </source>
</evidence>
<evidence type="ECO:0000259" key="10">
    <source>
        <dbReference type="Pfam" id="PF12804"/>
    </source>
</evidence>
<dbReference type="EMBL" id="CP002467">
    <property type="protein sequence ID" value="ADV83333.1"/>
    <property type="molecule type" value="Genomic_DNA"/>
</dbReference>
<comment type="domain">
    <text evidence="8">The N-terminal domain determines nucleotide recognition and specific binding, while the C-terminal domain determines the specific binding to the target protein.</text>
</comment>
<dbReference type="CDD" id="cd02503">
    <property type="entry name" value="MobA"/>
    <property type="match status" value="1"/>
</dbReference>
<dbReference type="GO" id="GO:0006777">
    <property type="term" value="P:Mo-molybdopterin cofactor biosynthetic process"/>
    <property type="evidence" value="ECO:0007669"/>
    <property type="project" value="UniProtKB-KW"/>
</dbReference>
<dbReference type="KEGG" id="tsa:AciPR4_2555"/>
<dbReference type="eggNOG" id="COG0746">
    <property type="taxonomic scope" value="Bacteria"/>
</dbReference>
<dbReference type="Proteomes" id="UP000006844">
    <property type="component" value="Chromosome"/>
</dbReference>
<dbReference type="GO" id="GO:0005525">
    <property type="term" value="F:GTP binding"/>
    <property type="evidence" value="ECO:0007669"/>
    <property type="project" value="UniProtKB-UniRule"/>
</dbReference>
<feature type="region of interest" description="Disordered" evidence="9">
    <location>
        <begin position="205"/>
        <end position="226"/>
    </location>
</feature>
<dbReference type="OrthoDB" id="9788394at2"/>
<accession>E8V0B5</accession>
<dbReference type="GO" id="GO:0046872">
    <property type="term" value="F:metal ion binding"/>
    <property type="evidence" value="ECO:0007669"/>
    <property type="project" value="UniProtKB-KW"/>
</dbReference>
<feature type="binding site" evidence="8">
    <location>
        <position position="93"/>
    </location>
    <ligand>
        <name>GTP</name>
        <dbReference type="ChEBI" id="CHEBI:37565"/>
    </ligand>
</feature>
<keyword evidence="2 8" id="KW-0808">Transferase</keyword>
<evidence type="ECO:0000256" key="3">
    <source>
        <dbReference type="ARBA" id="ARBA00022723"/>
    </source>
</evidence>
<evidence type="ECO:0000256" key="5">
    <source>
        <dbReference type="ARBA" id="ARBA00022842"/>
    </source>
</evidence>
<keyword evidence="3 8" id="KW-0479">Metal-binding</keyword>
<dbReference type="AlphaFoldDB" id="E8V0B5"/>
<organism evidence="11 12">
    <name type="scientific">Terriglobus saanensis (strain ATCC BAA-1853 / DSM 23119 / SP1PR4)</name>
    <dbReference type="NCBI Taxonomy" id="401053"/>
    <lineage>
        <taxon>Bacteria</taxon>
        <taxon>Pseudomonadati</taxon>
        <taxon>Acidobacteriota</taxon>
        <taxon>Terriglobia</taxon>
        <taxon>Terriglobales</taxon>
        <taxon>Acidobacteriaceae</taxon>
        <taxon>Terriglobus</taxon>
    </lineage>
</organism>
<evidence type="ECO:0000313" key="12">
    <source>
        <dbReference type="Proteomes" id="UP000006844"/>
    </source>
</evidence>
<evidence type="ECO:0000256" key="9">
    <source>
        <dbReference type="SAM" id="MobiDB-lite"/>
    </source>
</evidence>
<keyword evidence="12" id="KW-1185">Reference proteome</keyword>
<feature type="compositionally biased region" description="Polar residues" evidence="9">
    <location>
        <begin position="216"/>
        <end position="226"/>
    </location>
</feature>
<dbReference type="PANTHER" id="PTHR19136:SF81">
    <property type="entry name" value="MOLYBDENUM COFACTOR GUANYLYLTRANSFERASE"/>
    <property type="match status" value="1"/>
</dbReference>
<dbReference type="InterPro" id="IPR029044">
    <property type="entry name" value="Nucleotide-diphossugar_trans"/>
</dbReference>
<keyword evidence="7 8" id="KW-0501">Molybdenum cofactor biosynthesis</keyword>
<dbReference type="GO" id="GO:0061603">
    <property type="term" value="F:molybdenum cofactor guanylyltransferase activity"/>
    <property type="evidence" value="ECO:0007669"/>
    <property type="project" value="UniProtKB-EC"/>
</dbReference>
<evidence type="ECO:0000256" key="1">
    <source>
        <dbReference type="ARBA" id="ARBA00022490"/>
    </source>
</evidence>
<reference evidence="11 12" key="1">
    <citation type="journal article" date="2012" name="Stand. Genomic Sci.">
        <title>Complete genome sequence of Terriglobus saanensis type strain SP1PR4(T), an Acidobacteria from tundra soil.</title>
        <authorList>
            <person name="Rawat S.R."/>
            <person name="Mannisto M.K."/>
            <person name="Starovoytov V."/>
            <person name="Goodwin L."/>
            <person name="Nolan M."/>
            <person name="Hauser L."/>
            <person name="Land M."/>
            <person name="Davenport K.W."/>
            <person name="Woyke T."/>
            <person name="Haggblom M.M."/>
        </authorList>
    </citation>
    <scope>NUCLEOTIDE SEQUENCE</scope>
    <source>
        <strain evidence="12">ATCC BAA-1853 / DSM 23119 / SP1PR4</strain>
    </source>
</reference>
<dbReference type="Gene3D" id="3.90.550.10">
    <property type="entry name" value="Spore Coat Polysaccharide Biosynthesis Protein SpsA, Chain A"/>
    <property type="match status" value="1"/>
</dbReference>
<keyword evidence="5 8" id="KW-0460">Magnesium</keyword>
<sequence length="226" mass="24246">MVGGFVLAGGASSRMGQDKSMLKLHGRSLLEIAVEKTREVCGNVAVLCGPDPSRTQGLAEAVMDLHGECGPLGGIEAALAKTTFDWNLFLPVDTPLLPEELLSAWVREACSEGMVASILSIEGKWHPLPLLLHKSALESIQASIAAGRFRLRTALTDAASATAQRLEEAEVSTLLRRVVSSDELAEWFANANTPEEFQCMESGIRPASAASRDKVSQTASYRDNHD</sequence>
<comment type="cofactor">
    <cofactor evidence="8">
        <name>Mg(2+)</name>
        <dbReference type="ChEBI" id="CHEBI:18420"/>
    </cofactor>
</comment>
<dbReference type="Pfam" id="PF12804">
    <property type="entry name" value="NTP_transf_3"/>
    <property type="match status" value="1"/>
</dbReference>
<keyword evidence="1 8" id="KW-0963">Cytoplasm</keyword>
<evidence type="ECO:0000256" key="4">
    <source>
        <dbReference type="ARBA" id="ARBA00022741"/>
    </source>
</evidence>
<feature type="binding site" evidence="8">
    <location>
        <position position="19"/>
    </location>
    <ligand>
        <name>GTP</name>
        <dbReference type="ChEBI" id="CHEBI:37565"/>
    </ligand>
</feature>
<comment type="catalytic activity">
    <reaction evidence="8">
        <text>Mo-molybdopterin + GTP + H(+) = Mo-molybdopterin guanine dinucleotide + diphosphate</text>
        <dbReference type="Rhea" id="RHEA:34243"/>
        <dbReference type="ChEBI" id="CHEBI:15378"/>
        <dbReference type="ChEBI" id="CHEBI:33019"/>
        <dbReference type="ChEBI" id="CHEBI:37565"/>
        <dbReference type="ChEBI" id="CHEBI:71302"/>
        <dbReference type="ChEBI" id="CHEBI:71310"/>
        <dbReference type="EC" id="2.7.7.77"/>
    </reaction>
</comment>
<comment type="subcellular location">
    <subcellularLocation>
        <location evidence="8">Cytoplasm</location>
    </subcellularLocation>
</comment>
<dbReference type="EC" id="2.7.7.77" evidence="8"/>
<comment type="function">
    <text evidence="8">Transfers a GMP moiety from GTP to Mo-molybdopterin (Mo-MPT) cofactor (Moco or molybdenum cofactor) to form Mo-molybdopterin guanine dinucleotide (Mo-MGD) cofactor.</text>
</comment>
<comment type="similarity">
    <text evidence="8">Belongs to the MobA family.</text>
</comment>
<proteinExistence type="inferred from homology"/>
<dbReference type="RefSeq" id="WP_013569066.1">
    <property type="nucleotide sequence ID" value="NC_014963.1"/>
</dbReference>
<name>E8V0B5_TERSS</name>
<dbReference type="SUPFAM" id="SSF53448">
    <property type="entry name" value="Nucleotide-diphospho-sugar transferases"/>
    <property type="match status" value="1"/>
</dbReference>
<dbReference type="InterPro" id="IPR013482">
    <property type="entry name" value="Molybde_CF_guanTrfase"/>
</dbReference>
<gene>
    <name evidence="8" type="primary">mobA</name>
    <name evidence="11" type="ordered locus">AciPR4_2555</name>
</gene>
<feature type="binding site" evidence="8">
    <location>
        <position position="64"/>
    </location>
    <ligand>
        <name>GTP</name>
        <dbReference type="ChEBI" id="CHEBI:37565"/>
    </ligand>
</feature>
<dbReference type="GO" id="GO:0005737">
    <property type="term" value="C:cytoplasm"/>
    <property type="evidence" value="ECO:0007669"/>
    <property type="project" value="UniProtKB-SubCell"/>
</dbReference>
<keyword evidence="4 8" id="KW-0547">Nucleotide-binding</keyword>
<protein>
    <recommendedName>
        <fullName evidence="8">Probable molybdenum cofactor guanylyltransferase</fullName>
        <shortName evidence="8">MoCo guanylyltransferase</shortName>
        <ecNumber evidence="8">2.7.7.77</ecNumber>
    </recommendedName>
    <alternativeName>
        <fullName evidence="8">GTP:molybdopterin guanylyltransferase</fullName>
    </alternativeName>
    <alternativeName>
        <fullName evidence="8">Mo-MPT guanylyltransferase</fullName>
    </alternativeName>
    <alternativeName>
        <fullName evidence="8">Molybdopterin guanylyltransferase</fullName>
    </alternativeName>
    <alternativeName>
        <fullName evidence="8">Molybdopterin-guanine dinucleotide synthase</fullName>
        <shortName evidence="8">MGD synthase</shortName>
    </alternativeName>
</protein>
<evidence type="ECO:0000256" key="6">
    <source>
        <dbReference type="ARBA" id="ARBA00023134"/>
    </source>
</evidence>
<dbReference type="PANTHER" id="PTHR19136">
    <property type="entry name" value="MOLYBDENUM COFACTOR GUANYLYLTRANSFERASE"/>
    <property type="match status" value="1"/>
</dbReference>
<keyword evidence="6 8" id="KW-0342">GTP-binding</keyword>
<feature type="binding site" evidence="8">
    <location>
        <begin position="7"/>
        <end position="9"/>
    </location>
    <ligand>
        <name>GTP</name>
        <dbReference type="ChEBI" id="CHEBI:37565"/>
    </ligand>
</feature>
<dbReference type="HAMAP" id="MF_00316">
    <property type="entry name" value="MobA"/>
    <property type="match status" value="1"/>
</dbReference>
<evidence type="ECO:0000256" key="7">
    <source>
        <dbReference type="ARBA" id="ARBA00023150"/>
    </source>
</evidence>
<dbReference type="InterPro" id="IPR025877">
    <property type="entry name" value="MobA-like_NTP_Trfase"/>
</dbReference>
<evidence type="ECO:0000256" key="2">
    <source>
        <dbReference type="ARBA" id="ARBA00022679"/>
    </source>
</evidence>
<feature type="domain" description="MobA-like NTP transferase" evidence="10">
    <location>
        <begin position="4"/>
        <end position="146"/>
    </location>
</feature>